<proteinExistence type="predicted"/>
<dbReference type="Proteomes" id="UP000266385">
    <property type="component" value="Unassembled WGS sequence"/>
</dbReference>
<dbReference type="InterPro" id="IPR003795">
    <property type="entry name" value="DUF192"/>
</dbReference>
<dbReference type="InterPro" id="IPR038695">
    <property type="entry name" value="Saro_0823-like_sf"/>
</dbReference>
<dbReference type="PANTHER" id="PTHR37953">
    <property type="entry name" value="UPF0127 PROTEIN MJ1496"/>
    <property type="match status" value="1"/>
</dbReference>
<dbReference type="Pfam" id="PF02643">
    <property type="entry name" value="DUF192"/>
    <property type="match status" value="1"/>
</dbReference>
<keyword evidence="3" id="KW-1185">Reference proteome</keyword>
<protein>
    <submittedName>
        <fullName evidence="2">DUF192 domain-containing protein</fullName>
    </submittedName>
</protein>
<dbReference type="PANTHER" id="PTHR37953:SF1">
    <property type="entry name" value="UPF0127 PROTEIN MJ1496"/>
    <property type="match status" value="1"/>
</dbReference>
<sequence>MKLITSTMTALVLFALSSFAAATAQGLETGTLTIETEAGEQVFNIEIADEPEEISYGLMNRESLAKNAGMLFDFGNPREPAMWMKNTLIPLDMLFISSDGTIQMIARNTVPGSLRTISPGMPVKGVLEINGGRAAALGIEPGDTVNHAIFATDVG</sequence>
<keyword evidence="1" id="KW-0732">Signal</keyword>
<dbReference type="EMBL" id="QWFX01000013">
    <property type="protein sequence ID" value="RIJ28059.1"/>
    <property type="molecule type" value="Genomic_DNA"/>
</dbReference>
<feature type="signal peptide" evidence="1">
    <location>
        <begin position="1"/>
        <end position="20"/>
    </location>
</feature>
<dbReference type="AlphaFoldDB" id="A0A399RER5"/>
<dbReference type="OrthoDB" id="9808290at2"/>
<dbReference type="RefSeq" id="WP_119376594.1">
    <property type="nucleotide sequence ID" value="NZ_QWFX01000013.1"/>
</dbReference>
<name>A0A399RER5_9PROT</name>
<evidence type="ECO:0000313" key="2">
    <source>
        <dbReference type="EMBL" id="RIJ28059.1"/>
    </source>
</evidence>
<dbReference type="Gene3D" id="2.60.120.1140">
    <property type="entry name" value="Protein of unknown function DUF192"/>
    <property type="match status" value="1"/>
</dbReference>
<evidence type="ECO:0000256" key="1">
    <source>
        <dbReference type="SAM" id="SignalP"/>
    </source>
</evidence>
<accession>A0A399RER5</accession>
<gene>
    <name evidence="2" type="ORF">D1223_11615</name>
</gene>
<reference evidence="2 3" key="1">
    <citation type="submission" date="2018-08" db="EMBL/GenBank/DDBJ databases">
        <title>Henriciella mobilis sp. nov., isolated from seawater.</title>
        <authorList>
            <person name="Cheng H."/>
            <person name="Wu Y.-H."/>
            <person name="Xu X.-W."/>
            <person name="Guo L.-L."/>
        </authorList>
    </citation>
    <scope>NUCLEOTIDE SEQUENCE [LARGE SCALE GENOMIC DNA]</scope>
    <source>
        <strain evidence="2 3">JN25</strain>
    </source>
</reference>
<comment type="caution">
    <text evidence="2">The sequence shown here is derived from an EMBL/GenBank/DDBJ whole genome shotgun (WGS) entry which is preliminary data.</text>
</comment>
<feature type="chain" id="PRO_5017313774" evidence="1">
    <location>
        <begin position="21"/>
        <end position="155"/>
    </location>
</feature>
<organism evidence="2 3">
    <name type="scientific">Henriciella mobilis</name>
    <dbReference type="NCBI Taxonomy" id="2305467"/>
    <lineage>
        <taxon>Bacteria</taxon>
        <taxon>Pseudomonadati</taxon>
        <taxon>Pseudomonadota</taxon>
        <taxon>Alphaproteobacteria</taxon>
        <taxon>Hyphomonadales</taxon>
        <taxon>Hyphomonadaceae</taxon>
        <taxon>Henriciella</taxon>
    </lineage>
</organism>
<evidence type="ECO:0000313" key="3">
    <source>
        <dbReference type="Proteomes" id="UP000266385"/>
    </source>
</evidence>